<protein>
    <submittedName>
        <fullName evidence="1">Uncharacterized protein</fullName>
    </submittedName>
</protein>
<dbReference type="GeneID" id="300576388"/>
<name>A0ABY2H932_9HYPO</name>
<dbReference type="EMBL" id="PPTA01000005">
    <property type="protein sequence ID" value="TFB03448.1"/>
    <property type="molecule type" value="Genomic_DNA"/>
</dbReference>
<gene>
    <name evidence="1" type="ORF">CCMA1212_004641</name>
</gene>
<reference evidence="1 2" key="1">
    <citation type="submission" date="2018-01" db="EMBL/GenBank/DDBJ databases">
        <title>Genome characterization of the sugarcane-associated fungus Trichoderma ghanense CCMA-1212 and their application in lignocelulose bioconversion.</title>
        <authorList>
            <person name="Steindorff A.S."/>
            <person name="Mendes T.D."/>
            <person name="Vilela E.S.D."/>
            <person name="Rodrigues D.S."/>
            <person name="Formighieri E.F."/>
            <person name="Melo I.S."/>
            <person name="Favaro L.C.L."/>
        </authorList>
    </citation>
    <scope>NUCLEOTIDE SEQUENCE [LARGE SCALE GENOMIC DNA]</scope>
    <source>
        <strain evidence="1 2">CCMA-1212</strain>
    </source>
</reference>
<organism evidence="1 2">
    <name type="scientific">Trichoderma ghanense</name>
    <dbReference type="NCBI Taxonomy" id="65468"/>
    <lineage>
        <taxon>Eukaryota</taxon>
        <taxon>Fungi</taxon>
        <taxon>Dikarya</taxon>
        <taxon>Ascomycota</taxon>
        <taxon>Pezizomycotina</taxon>
        <taxon>Sordariomycetes</taxon>
        <taxon>Hypocreomycetidae</taxon>
        <taxon>Hypocreales</taxon>
        <taxon>Hypocreaceae</taxon>
        <taxon>Trichoderma</taxon>
    </lineage>
</organism>
<sequence>MKSTSPLYIGSKSNGINSTTIYPDCKCNLQHTKTPPMPSLLHCMTSPIGVLSRARKNQQYRSQKQAWLFR</sequence>
<dbReference type="Proteomes" id="UP001642720">
    <property type="component" value="Unassembled WGS sequence"/>
</dbReference>
<accession>A0ABY2H932</accession>
<evidence type="ECO:0000313" key="1">
    <source>
        <dbReference type="EMBL" id="TFB03448.1"/>
    </source>
</evidence>
<evidence type="ECO:0000313" key="2">
    <source>
        <dbReference type="Proteomes" id="UP001642720"/>
    </source>
</evidence>
<comment type="caution">
    <text evidence="1">The sequence shown here is derived from an EMBL/GenBank/DDBJ whole genome shotgun (WGS) entry which is preliminary data.</text>
</comment>
<keyword evidence="2" id="KW-1185">Reference proteome</keyword>
<dbReference type="RefSeq" id="XP_073559649.1">
    <property type="nucleotide sequence ID" value="XM_073701938.1"/>
</dbReference>
<proteinExistence type="predicted"/>